<dbReference type="GO" id="GO:0003841">
    <property type="term" value="F:1-acylglycerol-3-phosphate O-acyltransferase activity"/>
    <property type="evidence" value="ECO:0007669"/>
    <property type="project" value="TreeGrafter"/>
</dbReference>
<dbReference type="AlphaFoldDB" id="A0A9D1GZE1"/>
<evidence type="ECO:0000256" key="3">
    <source>
        <dbReference type="SAM" id="MobiDB-lite"/>
    </source>
</evidence>
<dbReference type="Proteomes" id="UP000886842">
    <property type="component" value="Unassembled WGS sequence"/>
</dbReference>
<feature type="compositionally biased region" description="Low complexity" evidence="3">
    <location>
        <begin position="294"/>
        <end position="305"/>
    </location>
</feature>
<dbReference type="GO" id="GO:0006654">
    <property type="term" value="P:phosphatidic acid biosynthetic process"/>
    <property type="evidence" value="ECO:0007669"/>
    <property type="project" value="TreeGrafter"/>
</dbReference>
<comment type="caution">
    <text evidence="5">The sequence shown here is derived from an EMBL/GenBank/DDBJ whole genome shotgun (WGS) entry which is preliminary data.</text>
</comment>
<dbReference type="InterPro" id="IPR002123">
    <property type="entry name" value="Plipid/glycerol_acylTrfase"/>
</dbReference>
<evidence type="ECO:0000256" key="2">
    <source>
        <dbReference type="ARBA" id="ARBA00023315"/>
    </source>
</evidence>
<keyword evidence="2 5" id="KW-0012">Acyltransferase</keyword>
<dbReference type="Pfam" id="PF01553">
    <property type="entry name" value="Acyltransferase"/>
    <property type="match status" value="1"/>
</dbReference>
<dbReference type="GO" id="GO:0005886">
    <property type="term" value="C:plasma membrane"/>
    <property type="evidence" value="ECO:0007669"/>
    <property type="project" value="TreeGrafter"/>
</dbReference>
<feature type="domain" description="Phospholipid/glycerol acyltransferase" evidence="4">
    <location>
        <begin position="75"/>
        <end position="194"/>
    </location>
</feature>
<dbReference type="PANTHER" id="PTHR10434">
    <property type="entry name" value="1-ACYL-SN-GLYCEROL-3-PHOSPHATE ACYLTRANSFERASE"/>
    <property type="match status" value="1"/>
</dbReference>
<evidence type="ECO:0000259" key="4">
    <source>
        <dbReference type="SMART" id="SM00563"/>
    </source>
</evidence>
<protein>
    <submittedName>
        <fullName evidence="5">1-acyl-sn-glycerol-3-phosphate acyltransferase</fullName>
    </submittedName>
</protein>
<keyword evidence="1" id="KW-0808">Transferase</keyword>
<gene>
    <name evidence="5" type="ORF">IAA98_13700</name>
</gene>
<dbReference type="PANTHER" id="PTHR10434:SF11">
    <property type="entry name" value="1-ACYL-SN-GLYCEROL-3-PHOSPHATE ACYLTRANSFERASE"/>
    <property type="match status" value="1"/>
</dbReference>
<feature type="region of interest" description="Disordered" evidence="3">
    <location>
        <begin position="1"/>
        <end position="33"/>
    </location>
</feature>
<feature type="compositionally biased region" description="Basic and acidic residues" evidence="3">
    <location>
        <begin position="276"/>
        <end position="286"/>
    </location>
</feature>
<accession>A0A9D1GZE1</accession>
<evidence type="ECO:0000313" key="6">
    <source>
        <dbReference type="Proteomes" id="UP000886842"/>
    </source>
</evidence>
<feature type="compositionally biased region" description="Basic and acidic residues" evidence="3">
    <location>
        <begin position="1"/>
        <end position="11"/>
    </location>
</feature>
<dbReference type="SMART" id="SM00563">
    <property type="entry name" value="PlsC"/>
    <property type="match status" value="1"/>
</dbReference>
<name>A0A9D1GZE1_9ACTN</name>
<dbReference type="EMBL" id="DVLP01000400">
    <property type="protein sequence ID" value="HIT76631.1"/>
    <property type="molecule type" value="Genomic_DNA"/>
</dbReference>
<reference evidence="5" key="2">
    <citation type="journal article" date="2021" name="PeerJ">
        <title>Extensive microbial diversity within the chicken gut microbiome revealed by metagenomics and culture.</title>
        <authorList>
            <person name="Gilroy R."/>
            <person name="Ravi A."/>
            <person name="Getino M."/>
            <person name="Pursley I."/>
            <person name="Horton D.L."/>
            <person name="Alikhan N.F."/>
            <person name="Baker D."/>
            <person name="Gharbi K."/>
            <person name="Hall N."/>
            <person name="Watson M."/>
            <person name="Adriaenssens E.M."/>
            <person name="Foster-Nyarko E."/>
            <person name="Jarju S."/>
            <person name="Secka A."/>
            <person name="Antonio M."/>
            <person name="Oren A."/>
            <person name="Chaudhuri R.R."/>
            <person name="La Ragione R."/>
            <person name="Hildebrand F."/>
            <person name="Pallen M.J."/>
        </authorList>
    </citation>
    <scope>NUCLEOTIDE SEQUENCE</scope>
    <source>
        <strain evidence="5">ChiGjej1B1-24693</strain>
    </source>
</reference>
<feature type="region of interest" description="Disordered" evidence="3">
    <location>
        <begin position="276"/>
        <end position="322"/>
    </location>
</feature>
<sequence length="322" mass="34658">MDADRDPGADRDEGEAPDERLIALDPESGTVDGDVGSSGRGLYWLLRKVVLGPTLRRLFRPIEEGVENVPTHGPAILAANHLSFADWIFMPLALNRRVTFVAKSDYFTGSGIKGAAQRTFFAGTGQVPIDRTGGRASEGALRSGLRILDSGGLFGIFPEGTRSHDGRLYKGRTGVARLALRSGVPVVPVALVGTDQIAPPGKLLRKITSPTVRFGEPLDFSRHAGRESDRMVLRAITDEIMYAILELSGQTYVDEYAPTAKEKARQEQIRAVQDWIEARRPRKAELDGPEESESSSPGEPSPGESSPDEPGPGPDSGDDATS</sequence>
<evidence type="ECO:0000256" key="1">
    <source>
        <dbReference type="ARBA" id="ARBA00022679"/>
    </source>
</evidence>
<dbReference type="CDD" id="cd07989">
    <property type="entry name" value="LPLAT_AGPAT-like"/>
    <property type="match status" value="1"/>
</dbReference>
<evidence type="ECO:0000313" key="5">
    <source>
        <dbReference type="EMBL" id="HIT76631.1"/>
    </source>
</evidence>
<dbReference type="SUPFAM" id="SSF69593">
    <property type="entry name" value="Glycerol-3-phosphate (1)-acyltransferase"/>
    <property type="match status" value="1"/>
</dbReference>
<organism evidence="5 6">
    <name type="scientific">Candidatus Avipropionibacterium avicola</name>
    <dbReference type="NCBI Taxonomy" id="2840701"/>
    <lineage>
        <taxon>Bacteria</taxon>
        <taxon>Bacillati</taxon>
        <taxon>Actinomycetota</taxon>
        <taxon>Actinomycetes</taxon>
        <taxon>Propionibacteriales</taxon>
        <taxon>Propionibacteriaceae</taxon>
        <taxon>Propionibacteriaceae incertae sedis</taxon>
        <taxon>Candidatus Avipropionibacterium</taxon>
    </lineage>
</organism>
<proteinExistence type="predicted"/>
<reference evidence="5" key="1">
    <citation type="submission" date="2020-10" db="EMBL/GenBank/DDBJ databases">
        <authorList>
            <person name="Gilroy R."/>
        </authorList>
    </citation>
    <scope>NUCLEOTIDE SEQUENCE</scope>
    <source>
        <strain evidence="5">ChiGjej1B1-24693</strain>
    </source>
</reference>